<name>A0A1W1H0L0_9GAMM</name>
<evidence type="ECO:0000256" key="9">
    <source>
        <dbReference type="ARBA" id="ARBA00022801"/>
    </source>
</evidence>
<dbReference type="InterPro" id="IPR001930">
    <property type="entry name" value="Peptidase_M1"/>
</dbReference>
<dbReference type="PANTHER" id="PTHR45726:SF3">
    <property type="entry name" value="LEUKOTRIENE A-4 HYDROLASE"/>
    <property type="match status" value="1"/>
</dbReference>
<dbReference type="Gene3D" id="1.25.40.320">
    <property type="entry name" value="Peptidase M1, leukotriene A4 hydrolase/aminopeptidase C-terminal domain"/>
    <property type="match status" value="1"/>
</dbReference>
<dbReference type="SMART" id="SM01263">
    <property type="entry name" value="Leuk-A4-hydro_C"/>
    <property type="match status" value="1"/>
</dbReference>
<dbReference type="Pfam" id="PF01433">
    <property type="entry name" value="Peptidase_M1"/>
    <property type="match status" value="1"/>
</dbReference>
<keyword evidence="18" id="KW-0031">Aminopeptidase</keyword>
<evidence type="ECO:0000256" key="10">
    <source>
        <dbReference type="ARBA" id="ARBA00022833"/>
    </source>
</evidence>
<dbReference type="EC" id="3.4.11.2" evidence="4"/>
<evidence type="ECO:0000256" key="7">
    <source>
        <dbReference type="ARBA" id="ARBA00022670"/>
    </source>
</evidence>
<evidence type="ECO:0000313" key="18">
    <source>
        <dbReference type="EMBL" id="SLM25014.1"/>
    </source>
</evidence>
<keyword evidence="10 14" id="KW-0862">Zinc</keyword>
<evidence type="ECO:0000313" key="19">
    <source>
        <dbReference type="Proteomes" id="UP000191133"/>
    </source>
</evidence>
<evidence type="ECO:0000256" key="12">
    <source>
        <dbReference type="PIRSR" id="PIRSR634015-1"/>
    </source>
</evidence>
<dbReference type="InterPro" id="IPR042097">
    <property type="entry name" value="Aminopeptidase_N-like_N_sf"/>
</dbReference>
<evidence type="ECO:0000259" key="17">
    <source>
        <dbReference type="SMART" id="SM01263"/>
    </source>
</evidence>
<evidence type="ECO:0000256" key="8">
    <source>
        <dbReference type="ARBA" id="ARBA00022723"/>
    </source>
</evidence>
<feature type="domain" description="Peptidase M1 leukotriene A4 hydrolase/aminopeptidase C-terminal" evidence="17">
    <location>
        <begin position="497"/>
        <end position="636"/>
    </location>
</feature>
<reference evidence="19" key="1">
    <citation type="submission" date="2016-10" db="EMBL/GenBank/DDBJ databases">
        <authorList>
            <person name="Varghese N."/>
        </authorList>
    </citation>
    <scope>NUCLEOTIDE SEQUENCE [LARGE SCALE GENOMIC DNA]</scope>
    <source>
        <strain evidence="19">92MFCol6.1</strain>
    </source>
</reference>
<dbReference type="InterPro" id="IPR045357">
    <property type="entry name" value="Aminopeptidase_N-like_N"/>
</dbReference>
<evidence type="ECO:0000256" key="1">
    <source>
        <dbReference type="ARBA" id="ARBA00000098"/>
    </source>
</evidence>
<feature type="binding site" evidence="13">
    <location>
        <begin position="175"/>
        <end position="177"/>
    </location>
    <ligand>
        <name>a peptide</name>
        <dbReference type="ChEBI" id="CHEBI:60466"/>
    </ligand>
</feature>
<dbReference type="AlphaFoldDB" id="A0A1W1H0L0"/>
<evidence type="ECO:0000256" key="3">
    <source>
        <dbReference type="ARBA" id="ARBA00010136"/>
    </source>
</evidence>
<feature type="compositionally biased region" description="Low complexity" evidence="15">
    <location>
        <begin position="26"/>
        <end position="38"/>
    </location>
</feature>
<feature type="active site" description="Proton donor" evidence="12">
    <location>
        <position position="418"/>
    </location>
</feature>
<accession>A0A1W1H0L0</accession>
<dbReference type="GO" id="GO:0008237">
    <property type="term" value="F:metallopeptidase activity"/>
    <property type="evidence" value="ECO:0007669"/>
    <property type="project" value="UniProtKB-KW"/>
</dbReference>
<proteinExistence type="inferred from homology"/>
<comment type="catalytic activity">
    <reaction evidence="1">
        <text>Release of an N-terminal amino acid, Xaa-|-Yaa- from a peptide, amide or arylamide. Xaa is preferably Ala, but may be most amino acids including Pro (slow action). When a terminal hydrophobic residue is followed by a prolyl residue, the two may be released as an intact Xaa-Pro dipeptide.</text>
        <dbReference type="EC" id="3.4.11.2"/>
    </reaction>
</comment>
<comment type="cofactor">
    <cofactor evidence="14">
        <name>Zn(2+)</name>
        <dbReference type="ChEBI" id="CHEBI:29105"/>
    </cofactor>
    <text evidence="14">Binds 1 zinc ion per subunit.</text>
</comment>
<keyword evidence="8 14" id="KW-0479">Metal-binding</keyword>
<evidence type="ECO:0000256" key="13">
    <source>
        <dbReference type="PIRSR" id="PIRSR634015-2"/>
    </source>
</evidence>
<dbReference type="Pfam" id="PF17900">
    <property type="entry name" value="Peptidase_M1_N"/>
    <property type="match status" value="1"/>
</dbReference>
<dbReference type="GO" id="GO:0005737">
    <property type="term" value="C:cytoplasm"/>
    <property type="evidence" value="ECO:0007669"/>
    <property type="project" value="UniProtKB-SubCell"/>
</dbReference>
<dbReference type="PROSITE" id="PS51257">
    <property type="entry name" value="PROKAR_LIPOPROTEIN"/>
    <property type="match status" value="1"/>
</dbReference>
<protein>
    <recommendedName>
        <fullName evidence="5">Aminopeptidase N</fullName>
        <ecNumber evidence="4">3.4.11.2</ecNumber>
    </recommendedName>
</protein>
<keyword evidence="6" id="KW-0963">Cytoplasm</keyword>
<feature type="region of interest" description="Disordered" evidence="15">
    <location>
        <begin position="26"/>
        <end position="52"/>
    </location>
</feature>
<feature type="compositionally biased region" description="Basic and acidic residues" evidence="15">
    <location>
        <begin position="43"/>
        <end position="52"/>
    </location>
</feature>
<feature type="binding site" evidence="13">
    <location>
        <begin position="592"/>
        <end position="594"/>
    </location>
    <ligand>
        <name>a peptide</name>
        <dbReference type="ChEBI" id="CHEBI:60466"/>
    </ligand>
</feature>
<evidence type="ECO:0000256" key="15">
    <source>
        <dbReference type="SAM" id="MobiDB-lite"/>
    </source>
</evidence>
<keyword evidence="16" id="KW-0732">Signal</keyword>
<dbReference type="PRINTS" id="PR00756">
    <property type="entry name" value="ALADIPTASE"/>
</dbReference>
<evidence type="ECO:0000256" key="14">
    <source>
        <dbReference type="PIRSR" id="PIRSR634015-3"/>
    </source>
</evidence>
<dbReference type="Pfam" id="PF09127">
    <property type="entry name" value="Leuk-A4-hydro_C"/>
    <property type="match status" value="1"/>
</dbReference>
<dbReference type="SUPFAM" id="SSF48371">
    <property type="entry name" value="ARM repeat"/>
    <property type="match status" value="1"/>
</dbReference>
<comment type="similarity">
    <text evidence="3">Belongs to the peptidase M1 family.</text>
</comment>
<gene>
    <name evidence="18" type="ORF">SAMN04488690_2743</name>
</gene>
<dbReference type="GO" id="GO:0008270">
    <property type="term" value="F:zinc ion binding"/>
    <property type="evidence" value="ECO:0007669"/>
    <property type="project" value="InterPro"/>
</dbReference>
<dbReference type="GO" id="GO:0006508">
    <property type="term" value="P:proteolysis"/>
    <property type="evidence" value="ECO:0007669"/>
    <property type="project" value="UniProtKB-KW"/>
</dbReference>
<dbReference type="FunFam" id="3.30.2010.30:FF:000001">
    <property type="entry name" value="Leukotriene A(4) hydrolase"/>
    <property type="match status" value="1"/>
</dbReference>
<feature type="chain" id="PRO_5012890373" description="Aminopeptidase N" evidence="16">
    <location>
        <begin position="25"/>
        <end position="642"/>
    </location>
</feature>
<keyword evidence="9" id="KW-0378">Hydrolase</keyword>
<feature type="binding site" evidence="14">
    <location>
        <position position="335"/>
    </location>
    <ligand>
        <name>Zn(2+)</name>
        <dbReference type="ChEBI" id="CHEBI:29105"/>
        <note>catalytic</note>
    </ligand>
</feature>
<evidence type="ECO:0000256" key="4">
    <source>
        <dbReference type="ARBA" id="ARBA00012564"/>
    </source>
</evidence>
<dbReference type="RefSeq" id="WP_080149817.1">
    <property type="nucleotide sequence ID" value="NZ_FWEU01000003.1"/>
</dbReference>
<dbReference type="Gene3D" id="3.30.2010.30">
    <property type="match status" value="1"/>
</dbReference>
<dbReference type="InterPro" id="IPR027268">
    <property type="entry name" value="Peptidase_M4/M1_CTD_sf"/>
</dbReference>
<dbReference type="PANTHER" id="PTHR45726">
    <property type="entry name" value="LEUKOTRIENE A-4 HYDROLASE"/>
    <property type="match status" value="1"/>
</dbReference>
<evidence type="ECO:0000256" key="6">
    <source>
        <dbReference type="ARBA" id="ARBA00022490"/>
    </source>
</evidence>
<dbReference type="Gene3D" id="1.10.390.10">
    <property type="entry name" value="Neutral Protease Domain 2"/>
    <property type="match status" value="1"/>
</dbReference>
<feature type="active site" description="Proton acceptor" evidence="12">
    <location>
        <position position="332"/>
    </location>
</feature>
<dbReference type="InterPro" id="IPR016024">
    <property type="entry name" value="ARM-type_fold"/>
</dbReference>
<dbReference type="InterPro" id="IPR049980">
    <property type="entry name" value="LTA4H_cat"/>
</dbReference>
<dbReference type="CDD" id="cd09599">
    <property type="entry name" value="M1_LTA4H"/>
    <property type="match status" value="1"/>
</dbReference>
<evidence type="ECO:0000256" key="2">
    <source>
        <dbReference type="ARBA" id="ARBA00004496"/>
    </source>
</evidence>
<sequence>MRNPLMLLPLAVALAAGCSQEAAAPTAAPTAQKAPAAPVNAENRSHDESSYAEPDKVVVKDIALDLKLDFDQKQIGGTATYTLEWKQKDAKQLVLDTRELSIAKVEAIAADGARSPLQFVLAPADKVFGSKLTIETPEQPAKVEVTYHTAPTASGLQWLAPSMTEGKKLPFMFSQSQAIHARSWVPLQDTPSVRFTYSAHVVSRPDVMVLMSADNDPKAARDGDYTFKMPQPIPSYLLAIAAGDLVFEPISGRSGVWAEPTMVNKAAKEFEDTEKMIGAAEKLYGEYRWGRYDMLVLPPSFPFGGMENPRLTFATPTVIVGDKSLVSLVAHELAHSWSGNLVTNASWKDIWLNEGFTTYVQGRITEALYGKEMAEMEKQIDQTDLLAEVKDMSPADQALALPPLNERDPDEALSQVAYVKGSWFLEFLEQRFGRETFDPFLRGWFDDHAFQSANTDQFVEYLKKNLLPKNPSAVTEAELKAWLDEPGIPAFAAKAQSRNFSSVDTARIAFASAGTVPSSQVIAEWSTQEWVRFIDGLGATQPLDKLATLDKAFHFTGTPNGEIAMRWYPLTIRSGYEQANEAAAAFIERVGRRKLILPIYAELVKTPKGLELAKQAFEKAKPGYHPITTASVQDMLAKAEAK</sequence>
<dbReference type="InterPro" id="IPR034015">
    <property type="entry name" value="M1_LTA4H"/>
</dbReference>
<feature type="binding site" evidence="14">
    <location>
        <position position="354"/>
    </location>
    <ligand>
        <name>Zn(2+)</name>
        <dbReference type="ChEBI" id="CHEBI:29105"/>
        <note>catalytic</note>
    </ligand>
</feature>
<keyword evidence="7" id="KW-0645">Protease</keyword>
<dbReference type="SUPFAM" id="SSF63737">
    <property type="entry name" value="Leukotriene A4 hydrolase N-terminal domain"/>
    <property type="match status" value="1"/>
</dbReference>
<dbReference type="InterPro" id="IPR038502">
    <property type="entry name" value="M1_LTA-4_hydro/amino_C_sf"/>
</dbReference>
<evidence type="ECO:0000256" key="5">
    <source>
        <dbReference type="ARBA" id="ARBA00015611"/>
    </source>
</evidence>
<comment type="subcellular location">
    <subcellularLocation>
        <location evidence="2">Cytoplasm</location>
    </subcellularLocation>
</comment>
<dbReference type="SUPFAM" id="SSF55486">
    <property type="entry name" value="Metalloproteases ('zincins'), catalytic domain"/>
    <property type="match status" value="1"/>
</dbReference>
<dbReference type="GO" id="GO:0016285">
    <property type="term" value="F:alanyl aminopeptidase activity"/>
    <property type="evidence" value="ECO:0007669"/>
    <property type="project" value="UniProtKB-EC"/>
</dbReference>
<dbReference type="EMBL" id="FWEU01000003">
    <property type="protein sequence ID" value="SLM25014.1"/>
    <property type="molecule type" value="Genomic_DNA"/>
</dbReference>
<feature type="binding site" evidence="13">
    <location>
        <begin position="302"/>
        <end position="307"/>
    </location>
    <ligand>
        <name>a peptide</name>
        <dbReference type="ChEBI" id="CHEBI:60466"/>
    </ligand>
</feature>
<dbReference type="InterPro" id="IPR014782">
    <property type="entry name" value="Peptidase_M1_dom"/>
</dbReference>
<evidence type="ECO:0000256" key="16">
    <source>
        <dbReference type="SAM" id="SignalP"/>
    </source>
</evidence>
<dbReference type="Proteomes" id="UP000191133">
    <property type="component" value="Unassembled WGS sequence"/>
</dbReference>
<feature type="binding site" evidence="14">
    <location>
        <position position="331"/>
    </location>
    <ligand>
        <name>Zn(2+)</name>
        <dbReference type="ChEBI" id="CHEBI:29105"/>
        <note>catalytic</note>
    </ligand>
</feature>
<feature type="signal peptide" evidence="16">
    <location>
        <begin position="1"/>
        <end position="24"/>
    </location>
</feature>
<evidence type="ECO:0000256" key="11">
    <source>
        <dbReference type="ARBA" id="ARBA00023049"/>
    </source>
</evidence>
<organism evidence="18 19">
    <name type="scientific">Stenotrophomonas indicatrix</name>
    <dbReference type="NCBI Taxonomy" id="2045451"/>
    <lineage>
        <taxon>Bacteria</taxon>
        <taxon>Pseudomonadati</taxon>
        <taxon>Pseudomonadota</taxon>
        <taxon>Gammaproteobacteria</taxon>
        <taxon>Lysobacterales</taxon>
        <taxon>Lysobacteraceae</taxon>
        <taxon>Stenotrophomonas</taxon>
    </lineage>
</organism>
<keyword evidence="11" id="KW-0482">Metalloprotease</keyword>
<dbReference type="Gene3D" id="2.60.40.1730">
    <property type="entry name" value="tricorn interacting facor f3 domain"/>
    <property type="match status" value="1"/>
</dbReference>
<dbReference type="InterPro" id="IPR015211">
    <property type="entry name" value="Peptidase_M1_C"/>
</dbReference>